<evidence type="ECO:0000313" key="1">
    <source>
        <dbReference type="EMBL" id="GIY29281.1"/>
    </source>
</evidence>
<protein>
    <submittedName>
        <fullName evidence="1">Uncharacterized protein</fullName>
    </submittedName>
</protein>
<name>A0AAV4S7X4_CAEEX</name>
<sequence>MLGVLFFQGVMSLGVLLRFQGVLIDFKFSSMVYYTLKDFKCPCFVLLDFKVSCHVHTLRFLTWCTLRFQGVILHLHLIDFKVCVSNMLDVLFRFQGVSCHS</sequence>
<keyword evidence="2" id="KW-1185">Reference proteome</keyword>
<comment type="caution">
    <text evidence="1">The sequence shown here is derived from an EMBL/GenBank/DDBJ whole genome shotgun (WGS) entry which is preliminary data.</text>
</comment>
<accession>A0AAV4S7X4</accession>
<organism evidence="1 2">
    <name type="scientific">Caerostris extrusa</name>
    <name type="common">Bark spider</name>
    <name type="synonym">Caerostris bankana</name>
    <dbReference type="NCBI Taxonomy" id="172846"/>
    <lineage>
        <taxon>Eukaryota</taxon>
        <taxon>Metazoa</taxon>
        <taxon>Ecdysozoa</taxon>
        <taxon>Arthropoda</taxon>
        <taxon>Chelicerata</taxon>
        <taxon>Arachnida</taxon>
        <taxon>Araneae</taxon>
        <taxon>Araneomorphae</taxon>
        <taxon>Entelegynae</taxon>
        <taxon>Araneoidea</taxon>
        <taxon>Araneidae</taxon>
        <taxon>Caerostris</taxon>
    </lineage>
</organism>
<evidence type="ECO:0000313" key="2">
    <source>
        <dbReference type="Proteomes" id="UP001054945"/>
    </source>
</evidence>
<dbReference type="AlphaFoldDB" id="A0AAV4S7X4"/>
<reference evidence="1 2" key="1">
    <citation type="submission" date="2021-06" db="EMBL/GenBank/DDBJ databases">
        <title>Caerostris extrusa draft genome.</title>
        <authorList>
            <person name="Kono N."/>
            <person name="Arakawa K."/>
        </authorList>
    </citation>
    <scope>NUCLEOTIDE SEQUENCE [LARGE SCALE GENOMIC DNA]</scope>
</reference>
<gene>
    <name evidence="1" type="ORF">CEXT_600201</name>
</gene>
<dbReference type="Proteomes" id="UP001054945">
    <property type="component" value="Unassembled WGS sequence"/>
</dbReference>
<proteinExistence type="predicted"/>
<dbReference type="EMBL" id="BPLR01009047">
    <property type="protein sequence ID" value="GIY29281.1"/>
    <property type="molecule type" value="Genomic_DNA"/>
</dbReference>